<dbReference type="PANTHER" id="PTHR44196:SF1">
    <property type="entry name" value="DEHYDROGENASE_REDUCTASE SDR FAMILY MEMBER 7B"/>
    <property type="match status" value="1"/>
</dbReference>
<dbReference type="Proteomes" id="UP000439591">
    <property type="component" value="Unassembled WGS sequence"/>
</dbReference>
<evidence type="ECO:0000313" key="5">
    <source>
        <dbReference type="EMBL" id="CAA0109734.1"/>
    </source>
</evidence>
<protein>
    <submittedName>
        <fullName evidence="4">3-oxoacyl-[acyl-carrier-protein] reductase FabG</fullName>
        <ecNumber evidence="4">1.1.1.100</ecNumber>
    </submittedName>
</protein>
<evidence type="ECO:0000256" key="1">
    <source>
        <dbReference type="ARBA" id="ARBA00006484"/>
    </source>
</evidence>
<dbReference type="InterPro" id="IPR036291">
    <property type="entry name" value="NAD(P)-bd_dom_sf"/>
</dbReference>
<dbReference type="EMBL" id="CACSIM010000004">
    <property type="protein sequence ID" value="CAA0109734.1"/>
    <property type="molecule type" value="Genomic_DNA"/>
</dbReference>
<keyword evidence="2 4" id="KW-0560">Oxidoreductase</keyword>
<organism evidence="4 6">
    <name type="scientific">Zhongshania aliphaticivorans</name>
    <dbReference type="NCBI Taxonomy" id="1470434"/>
    <lineage>
        <taxon>Bacteria</taxon>
        <taxon>Pseudomonadati</taxon>
        <taxon>Pseudomonadota</taxon>
        <taxon>Gammaproteobacteria</taxon>
        <taxon>Cellvibrionales</taxon>
        <taxon>Spongiibacteraceae</taxon>
        <taxon>Zhongshania</taxon>
    </lineage>
</organism>
<evidence type="ECO:0000256" key="2">
    <source>
        <dbReference type="ARBA" id="ARBA00023002"/>
    </source>
</evidence>
<evidence type="ECO:0000256" key="3">
    <source>
        <dbReference type="RuleBase" id="RU000363"/>
    </source>
</evidence>
<dbReference type="RefSeq" id="WP_159268859.1">
    <property type="nucleotide sequence ID" value="NZ_CACSIK010000001.1"/>
</dbReference>
<dbReference type="EMBL" id="CACSIK010000001">
    <property type="protein sequence ID" value="CAA0092452.1"/>
    <property type="molecule type" value="Genomic_DNA"/>
</dbReference>
<dbReference type="PRINTS" id="PR00080">
    <property type="entry name" value="SDRFAMILY"/>
</dbReference>
<evidence type="ECO:0000313" key="7">
    <source>
        <dbReference type="Proteomes" id="UP000439591"/>
    </source>
</evidence>
<evidence type="ECO:0000313" key="6">
    <source>
        <dbReference type="Proteomes" id="UP000435877"/>
    </source>
</evidence>
<sequence>MDINNKTIWITGASSGIGLELCRQLASKGARIILSARRRELLLEVAASLPGGLDRHWVVPLDLANSDNLGGIVQSSLADIGPVHILINNGGISQRSLFIDTDLSVYRQLMEVNYLGTVAMTKALLPGMVAQGQGMVVSVSSVAGKIGSKLRTGYSGSKFAVVGFMDCLRAETAEHGIQCLTVCPGSIQTNIAINALNEHGAAQNKNDDSILNGMSVEKCVQGIVKAMLNNNDEVVVGKGLSAIAPTIKRFFPALFNKISAKMEYR</sequence>
<name>A0A5S9NPW2_9GAMM</name>
<dbReference type="AlphaFoldDB" id="A0A5S9NPW2"/>
<dbReference type="PRINTS" id="PR00081">
    <property type="entry name" value="GDHRDH"/>
</dbReference>
<dbReference type="InterPro" id="IPR020904">
    <property type="entry name" value="Sc_DH/Rdtase_CS"/>
</dbReference>
<dbReference type="Proteomes" id="UP000435877">
    <property type="component" value="Unassembled WGS sequence"/>
</dbReference>
<reference evidence="6 7" key="1">
    <citation type="submission" date="2019-11" db="EMBL/GenBank/DDBJ databases">
        <authorList>
            <person name="Holert J."/>
        </authorList>
    </citation>
    <scope>NUCLEOTIDE SEQUENCE [LARGE SCALE GENOMIC DNA]</scope>
    <source>
        <strain evidence="5">BC3_2A</strain>
        <strain evidence="4">SB11_1A</strain>
    </source>
</reference>
<comment type="similarity">
    <text evidence="1 3">Belongs to the short-chain dehydrogenases/reductases (SDR) family.</text>
</comment>
<keyword evidence="6" id="KW-1185">Reference proteome</keyword>
<dbReference type="PANTHER" id="PTHR44196">
    <property type="entry name" value="DEHYDROGENASE/REDUCTASE SDR FAMILY MEMBER 7B"/>
    <property type="match status" value="1"/>
</dbReference>
<accession>A0A5S9NPW2</accession>
<dbReference type="InterPro" id="IPR002347">
    <property type="entry name" value="SDR_fam"/>
</dbReference>
<gene>
    <name evidence="4" type="primary">fabG_8</name>
    <name evidence="5" type="synonym">fabG_9</name>
    <name evidence="4" type="ORF">IHBHHGIJ_02300</name>
    <name evidence="5" type="ORF">KFEGEMFD_02487</name>
</gene>
<dbReference type="SUPFAM" id="SSF51735">
    <property type="entry name" value="NAD(P)-binding Rossmann-fold domains"/>
    <property type="match status" value="1"/>
</dbReference>
<evidence type="ECO:0000313" key="4">
    <source>
        <dbReference type="EMBL" id="CAA0092452.1"/>
    </source>
</evidence>
<dbReference type="GO" id="GO:0004316">
    <property type="term" value="F:3-oxoacyl-[acyl-carrier-protein] reductase (NADPH) activity"/>
    <property type="evidence" value="ECO:0007669"/>
    <property type="project" value="UniProtKB-EC"/>
</dbReference>
<dbReference type="GO" id="GO:0016020">
    <property type="term" value="C:membrane"/>
    <property type="evidence" value="ECO:0007669"/>
    <property type="project" value="TreeGrafter"/>
</dbReference>
<dbReference type="PROSITE" id="PS00061">
    <property type="entry name" value="ADH_SHORT"/>
    <property type="match status" value="1"/>
</dbReference>
<dbReference type="EC" id="1.1.1.100" evidence="4"/>
<dbReference type="OrthoDB" id="6503536at2"/>
<dbReference type="Pfam" id="PF00106">
    <property type="entry name" value="adh_short"/>
    <property type="match status" value="1"/>
</dbReference>
<dbReference type="Gene3D" id="3.40.50.720">
    <property type="entry name" value="NAD(P)-binding Rossmann-like Domain"/>
    <property type="match status" value="1"/>
</dbReference>
<proteinExistence type="inferred from homology"/>
<dbReference type="NCBIfam" id="NF004825">
    <property type="entry name" value="PRK06181.1"/>
    <property type="match status" value="1"/>
</dbReference>